<comment type="caution">
    <text evidence="1">The sequence shown here is derived from an EMBL/GenBank/DDBJ whole genome shotgun (WGS) entry which is preliminary data.</text>
</comment>
<evidence type="ECO:0000313" key="2">
    <source>
        <dbReference type="Proteomes" id="UP000319204"/>
    </source>
</evidence>
<organism evidence="1 2">
    <name type="scientific">Flagellimonas hadalis</name>
    <dbReference type="NCBI Taxonomy" id="2597517"/>
    <lineage>
        <taxon>Bacteria</taxon>
        <taxon>Pseudomonadati</taxon>
        <taxon>Bacteroidota</taxon>
        <taxon>Flavobacteriia</taxon>
        <taxon>Flavobacteriales</taxon>
        <taxon>Flavobacteriaceae</taxon>
        <taxon>Flagellimonas</taxon>
    </lineage>
</organism>
<gene>
    <name evidence="1" type="ORF">FOT42_002095</name>
</gene>
<evidence type="ECO:0000313" key="1">
    <source>
        <dbReference type="EMBL" id="KAB5491765.1"/>
    </source>
</evidence>
<protein>
    <submittedName>
        <fullName evidence="1">Uncharacterized protein</fullName>
    </submittedName>
</protein>
<accession>A0A5N5IVD6</accession>
<reference evidence="1" key="1">
    <citation type="submission" date="2019-10" db="EMBL/GenBank/DDBJ databases">
        <title>Muricauda hadale sp. nov., a piezophilic bacterium isolated from hadopelagic water of the Mariana Trench.</title>
        <authorList>
            <person name="Wei Y."/>
        </authorList>
    </citation>
    <scope>NUCLEOTIDE SEQUENCE [LARGE SCALE GENOMIC DNA]</scope>
    <source>
        <strain evidence="1">MT-229</strain>
    </source>
</reference>
<sequence length="170" mass="20227">MKLSQNIIYDSKGVQESNFEFHTKQLEIVSLNLDDFNSRLKSNIKLNYNHKLNVFLLESDNEQYGGVFVRHIAHCLAFYNDDNWVEDSFIIRDLYNIRNTMINLFYHIKYDVDHFKQDDSLNSELRLFIGRFDNEYCPLGILSPNGSQYYKQEVQKIVDELKSVLHFLDK</sequence>
<keyword evidence="2" id="KW-1185">Reference proteome</keyword>
<dbReference type="AlphaFoldDB" id="A0A5N5IVD6"/>
<dbReference type="OrthoDB" id="1434695at2"/>
<dbReference type="RefSeq" id="WP_151888912.1">
    <property type="nucleotide sequence ID" value="NZ_VNIK02000001.1"/>
</dbReference>
<dbReference type="EMBL" id="VNIK02000001">
    <property type="protein sequence ID" value="KAB5491765.1"/>
    <property type="molecule type" value="Genomic_DNA"/>
</dbReference>
<proteinExistence type="predicted"/>
<name>A0A5N5IVD6_9FLAO</name>
<dbReference type="Proteomes" id="UP000319204">
    <property type="component" value="Unassembled WGS sequence"/>
</dbReference>